<dbReference type="CDD" id="cd06170">
    <property type="entry name" value="LuxR_C_like"/>
    <property type="match status" value="1"/>
</dbReference>
<evidence type="ECO:0000256" key="3">
    <source>
        <dbReference type="ARBA" id="ARBA00023163"/>
    </source>
</evidence>
<dbReference type="InterPro" id="IPR000792">
    <property type="entry name" value="Tscrpt_reg_LuxR_C"/>
</dbReference>
<gene>
    <name evidence="5" type="ORF">D2V04_03255</name>
</gene>
<dbReference type="Gene3D" id="1.10.10.10">
    <property type="entry name" value="Winged helix-like DNA-binding domain superfamily/Winged helix DNA-binding domain"/>
    <property type="match status" value="1"/>
</dbReference>
<dbReference type="Proteomes" id="UP000285092">
    <property type="component" value="Unassembled WGS sequence"/>
</dbReference>
<dbReference type="GO" id="GO:0003677">
    <property type="term" value="F:DNA binding"/>
    <property type="evidence" value="ECO:0007669"/>
    <property type="project" value="UniProtKB-KW"/>
</dbReference>
<protein>
    <submittedName>
        <fullName evidence="5">LuxR family transcriptional regulator</fullName>
    </submittedName>
</protein>
<dbReference type="PROSITE" id="PS50043">
    <property type="entry name" value="HTH_LUXR_2"/>
    <property type="match status" value="1"/>
</dbReference>
<dbReference type="Pfam" id="PF03472">
    <property type="entry name" value="Autoind_bind"/>
    <property type="match status" value="1"/>
</dbReference>
<keyword evidence="1" id="KW-0805">Transcription regulation</keyword>
<evidence type="ECO:0000259" key="4">
    <source>
        <dbReference type="PROSITE" id="PS50043"/>
    </source>
</evidence>
<feature type="domain" description="HTH luxR-type" evidence="4">
    <location>
        <begin position="181"/>
        <end position="246"/>
    </location>
</feature>
<dbReference type="InterPro" id="IPR036693">
    <property type="entry name" value="TF_LuxR_autoind-bd_dom_sf"/>
</dbReference>
<dbReference type="GO" id="GO:0006355">
    <property type="term" value="P:regulation of DNA-templated transcription"/>
    <property type="evidence" value="ECO:0007669"/>
    <property type="project" value="InterPro"/>
</dbReference>
<keyword evidence="6" id="KW-1185">Reference proteome</keyword>
<organism evidence="5 6">
    <name type="scientific">Pelagerythrobacter aerophilus</name>
    <dbReference type="NCBI Taxonomy" id="2306995"/>
    <lineage>
        <taxon>Bacteria</taxon>
        <taxon>Pseudomonadati</taxon>
        <taxon>Pseudomonadota</taxon>
        <taxon>Alphaproteobacteria</taxon>
        <taxon>Sphingomonadales</taxon>
        <taxon>Erythrobacteraceae</taxon>
        <taxon>Pelagerythrobacter</taxon>
    </lineage>
</organism>
<dbReference type="Gene3D" id="3.30.450.80">
    <property type="entry name" value="Transcription factor LuxR-like, autoinducer-binding domain"/>
    <property type="match status" value="1"/>
</dbReference>
<dbReference type="AlphaFoldDB" id="A0A418NKV6"/>
<evidence type="ECO:0000313" key="6">
    <source>
        <dbReference type="Proteomes" id="UP000285092"/>
    </source>
</evidence>
<dbReference type="RefSeq" id="WP_119511907.1">
    <property type="nucleotide sequence ID" value="NZ_QXFK01000011.1"/>
</dbReference>
<dbReference type="EMBL" id="QXFK01000011">
    <property type="protein sequence ID" value="RIV80321.1"/>
    <property type="molecule type" value="Genomic_DNA"/>
</dbReference>
<accession>A0A418NKV6</accession>
<dbReference type="Pfam" id="PF00196">
    <property type="entry name" value="GerE"/>
    <property type="match status" value="1"/>
</dbReference>
<evidence type="ECO:0000256" key="1">
    <source>
        <dbReference type="ARBA" id="ARBA00023015"/>
    </source>
</evidence>
<dbReference type="SUPFAM" id="SSF75516">
    <property type="entry name" value="Pheromone-binding domain of LuxR-like quorum-sensing transcription factors"/>
    <property type="match status" value="1"/>
</dbReference>
<dbReference type="InterPro" id="IPR036388">
    <property type="entry name" value="WH-like_DNA-bd_sf"/>
</dbReference>
<name>A0A418NKV6_9SPHN</name>
<evidence type="ECO:0000256" key="2">
    <source>
        <dbReference type="ARBA" id="ARBA00023125"/>
    </source>
</evidence>
<reference evidence="5 6" key="1">
    <citation type="submission" date="2018-08" db="EMBL/GenBank/DDBJ databases">
        <title>Altererythrobacter sp.Ery1 and Ery12, the genome sequencing of novel strains in genus Alterythrobacter.</title>
        <authorList>
            <person name="Cheng H."/>
            <person name="Wu Y.-H."/>
            <person name="Fang C."/>
            <person name="Xu X.-W."/>
        </authorList>
    </citation>
    <scope>NUCLEOTIDE SEQUENCE [LARGE SCALE GENOMIC DNA]</scope>
    <source>
        <strain evidence="5 6">Ery1</strain>
    </source>
</reference>
<dbReference type="SUPFAM" id="SSF46894">
    <property type="entry name" value="C-terminal effector domain of the bipartite response regulators"/>
    <property type="match status" value="1"/>
</dbReference>
<dbReference type="InterPro" id="IPR016032">
    <property type="entry name" value="Sig_transdc_resp-reg_C-effctor"/>
</dbReference>
<dbReference type="OrthoDB" id="9814495at2"/>
<evidence type="ECO:0000313" key="5">
    <source>
        <dbReference type="EMBL" id="RIV80321.1"/>
    </source>
</evidence>
<sequence length="259" mass="28650">MPGRGQPPSYLALAEAFVRESTETKSEGELTSLLEAIAREMGFRYYALIHHDDLRLARPDRIDLKDYPAAITDRLFGQCRFRGDPVFRGCLYADKAFAWSGLGSIIQLDAQDRASFEFGMREGLNEGITVPRIMIGECMASCTFAGTNCPEMVERYVGVAEIIGAFAFNAARRLLGQAYPKPAPRLHLQPRARDCVVLAGRGCSNKEIARELGITPRTVDGYMTLARELFEAHDRTELVISAILAGQVGLEEVKASRTE</sequence>
<dbReference type="InterPro" id="IPR005143">
    <property type="entry name" value="TF_LuxR_autoind-bd_dom"/>
</dbReference>
<proteinExistence type="predicted"/>
<keyword evidence="3" id="KW-0804">Transcription</keyword>
<comment type="caution">
    <text evidence="5">The sequence shown here is derived from an EMBL/GenBank/DDBJ whole genome shotgun (WGS) entry which is preliminary data.</text>
</comment>
<keyword evidence="2" id="KW-0238">DNA-binding</keyword>
<dbReference type="SMART" id="SM00421">
    <property type="entry name" value="HTH_LUXR"/>
    <property type="match status" value="1"/>
</dbReference>